<accession>A0ABQ7WZ10</accession>
<feature type="region of interest" description="Disordered" evidence="1">
    <location>
        <begin position="227"/>
        <end position="256"/>
    </location>
</feature>
<comment type="caution">
    <text evidence="2">The sequence shown here is derived from an EMBL/GenBank/DDBJ whole genome shotgun (WGS) entry which is preliminary data.</text>
</comment>
<dbReference type="EMBL" id="JAGKQM010002724">
    <property type="protein sequence ID" value="KAH0847893.1"/>
    <property type="molecule type" value="Genomic_DNA"/>
</dbReference>
<reference evidence="2 3" key="1">
    <citation type="submission" date="2021-05" db="EMBL/GenBank/DDBJ databases">
        <title>Genome Assembly of Synthetic Allotetraploid Brassica napus Reveals Homoeologous Exchanges between Subgenomes.</title>
        <authorList>
            <person name="Davis J.T."/>
        </authorList>
    </citation>
    <scope>NUCLEOTIDE SEQUENCE [LARGE SCALE GENOMIC DNA]</scope>
    <source>
        <strain evidence="3">cv. Da-Ae</strain>
        <tissue evidence="2">Seedling</tissue>
    </source>
</reference>
<gene>
    <name evidence="2" type="ORF">HID58_091685</name>
</gene>
<proteinExistence type="predicted"/>
<organism evidence="2 3">
    <name type="scientific">Brassica napus</name>
    <name type="common">Rape</name>
    <dbReference type="NCBI Taxonomy" id="3708"/>
    <lineage>
        <taxon>Eukaryota</taxon>
        <taxon>Viridiplantae</taxon>
        <taxon>Streptophyta</taxon>
        <taxon>Embryophyta</taxon>
        <taxon>Tracheophyta</taxon>
        <taxon>Spermatophyta</taxon>
        <taxon>Magnoliopsida</taxon>
        <taxon>eudicotyledons</taxon>
        <taxon>Gunneridae</taxon>
        <taxon>Pentapetalae</taxon>
        <taxon>rosids</taxon>
        <taxon>malvids</taxon>
        <taxon>Brassicales</taxon>
        <taxon>Brassicaceae</taxon>
        <taxon>Brassiceae</taxon>
        <taxon>Brassica</taxon>
    </lineage>
</organism>
<keyword evidence="3" id="KW-1185">Reference proteome</keyword>
<evidence type="ECO:0000256" key="1">
    <source>
        <dbReference type="SAM" id="MobiDB-lite"/>
    </source>
</evidence>
<sequence>MIKICSGVVRRVRARPAAGGFPPSCSVFLFASRSLPSAVALFRALVKRLLLIPVTAREVRRSLLSIQLVLESRRGVGFFVAEREDCVSPFNLSLATFLLGMMGLERSPVGCGVATAFLWLWRAASSFGTGNPYGVVGVRLLFVGAKVSSGGGFTSEVRRGLTPVVILRVTVTASSYRFGGGSSELLLGLGDGFKRCVTLRTSSALVACKARGNNGYKLGGVHRKLATPETTREVPASEATRRTSPSLDSQNGNRFQRKPINGLAECAGFSGRAKLVL</sequence>
<feature type="compositionally biased region" description="Polar residues" evidence="1">
    <location>
        <begin position="242"/>
        <end position="254"/>
    </location>
</feature>
<dbReference type="Proteomes" id="UP000824890">
    <property type="component" value="Unassembled WGS sequence"/>
</dbReference>
<name>A0ABQ7WZ10_BRANA</name>
<evidence type="ECO:0000313" key="2">
    <source>
        <dbReference type="EMBL" id="KAH0847893.1"/>
    </source>
</evidence>
<protein>
    <submittedName>
        <fullName evidence="2">Uncharacterized protein</fullName>
    </submittedName>
</protein>
<evidence type="ECO:0000313" key="3">
    <source>
        <dbReference type="Proteomes" id="UP000824890"/>
    </source>
</evidence>